<sequence>MTAFSRLADPAHPAIRRLAALAPLDPSARTALADAALRSRALRPARELLAEGAPIANPLLILNGWAARVRFLTDGRRQIMSLLLPGDLIGNCRHSRPLSVSTIVALSPLTVCAAPSPGSPSLEEAYHVSHALDEAYLLAQITRLGRFSAEERVVDLMLELRDRLTLCGLVSDGGFAWPLTQSALADTLGLTPVHVNRTLQQLRRRGEVVLRAGRLQLTDPAELIHRVGHITAHVTATQS</sequence>
<gene>
    <name evidence="5" type="ORF">MU848_14305</name>
</gene>
<dbReference type="InterPro" id="IPR000595">
    <property type="entry name" value="cNMP-bd_dom"/>
</dbReference>
<keyword evidence="6" id="KW-1185">Reference proteome</keyword>
<dbReference type="InterPro" id="IPR012318">
    <property type="entry name" value="HTH_CRP"/>
</dbReference>
<organism evidence="5 6">
    <name type="scientific">Sphingobium agri</name>
    <dbReference type="NCBI Taxonomy" id="2933566"/>
    <lineage>
        <taxon>Bacteria</taxon>
        <taxon>Pseudomonadati</taxon>
        <taxon>Pseudomonadota</taxon>
        <taxon>Alphaproteobacteria</taxon>
        <taxon>Sphingomonadales</taxon>
        <taxon>Sphingomonadaceae</taxon>
        <taxon>Sphingobium</taxon>
    </lineage>
</organism>
<dbReference type="SMART" id="SM00419">
    <property type="entry name" value="HTH_CRP"/>
    <property type="match status" value="1"/>
</dbReference>
<dbReference type="EMBL" id="JALKHS010000011">
    <property type="protein sequence ID" value="MCK0532758.1"/>
    <property type="molecule type" value="Genomic_DNA"/>
</dbReference>
<dbReference type="PROSITE" id="PS51063">
    <property type="entry name" value="HTH_CRP_2"/>
    <property type="match status" value="1"/>
</dbReference>
<accession>A0ABT0E0A7</accession>
<dbReference type="Gene3D" id="1.10.10.10">
    <property type="entry name" value="Winged helix-like DNA-binding domain superfamily/Winged helix DNA-binding domain"/>
    <property type="match status" value="1"/>
</dbReference>
<keyword evidence="2" id="KW-0238">DNA-binding</keyword>
<evidence type="ECO:0000259" key="4">
    <source>
        <dbReference type="PROSITE" id="PS51063"/>
    </source>
</evidence>
<dbReference type="InterPro" id="IPR014710">
    <property type="entry name" value="RmlC-like_jellyroll"/>
</dbReference>
<dbReference type="Proteomes" id="UP001203512">
    <property type="component" value="Unassembled WGS sequence"/>
</dbReference>
<keyword evidence="1" id="KW-0805">Transcription regulation</keyword>
<dbReference type="CDD" id="cd00038">
    <property type="entry name" value="CAP_ED"/>
    <property type="match status" value="1"/>
</dbReference>
<evidence type="ECO:0000256" key="3">
    <source>
        <dbReference type="ARBA" id="ARBA00023163"/>
    </source>
</evidence>
<dbReference type="RefSeq" id="WP_247233619.1">
    <property type="nucleotide sequence ID" value="NZ_JALKHS010000011.1"/>
</dbReference>
<dbReference type="SUPFAM" id="SSF46785">
    <property type="entry name" value="Winged helix' DNA-binding domain"/>
    <property type="match status" value="1"/>
</dbReference>
<dbReference type="InterPro" id="IPR036390">
    <property type="entry name" value="WH_DNA-bd_sf"/>
</dbReference>
<dbReference type="SUPFAM" id="SSF51206">
    <property type="entry name" value="cAMP-binding domain-like"/>
    <property type="match status" value="1"/>
</dbReference>
<dbReference type="Gene3D" id="2.60.120.10">
    <property type="entry name" value="Jelly Rolls"/>
    <property type="match status" value="1"/>
</dbReference>
<evidence type="ECO:0000313" key="6">
    <source>
        <dbReference type="Proteomes" id="UP001203512"/>
    </source>
</evidence>
<comment type="caution">
    <text evidence="5">The sequence shown here is derived from an EMBL/GenBank/DDBJ whole genome shotgun (WGS) entry which is preliminary data.</text>
</comment>
<name>A0ABT0E0A7_9SPHN</name>
<dbReference type="InterPro" id="IPR036388">
    <property type="entry name" value="WH-like_DNA-bd_sf"/>
</dbReference>
<keyword evidence="3" id="KW-0804">Transcription</keyword>
<reference evidence="5 6" key="1">
    <citation type="submission" date="2022-04" db="EMBL/GenBank/DDBJ databases">
        <authorList>
            <person name="Huq M.A."/>
        </authorList>
    </citation>
    <scope>NUCLEOTIDE SEQUENCE [LARGE SCALE GENOMIC DNA]</scope>
    <source>
        <strain evidence="5 6">MAH-33</strain>
    </source>
</reference>
<evidence type="ECO:0000256" key="2">
    <source>
        <dbReference type="ARBA" id="ARBA00023125"/>
    </source>
</evidence>
<feature type="domain" description="HTH crp-type" evidence="4">
    <location>
        <begin position="147"/>
        <end position="221"/>
    </location>
</feature>
<dbReference type="Pfam" id="PF13545">
    <property type="entry name" value="HTH_Crp_2"/>
    <property type="match status" value="1"/>
</dbReference>
<proteinExistence type="predicted"/>
<dbReference type="InterPro" id="IPR018490">
    <property type="entry name" value="cNMP-bd_dom_sf"/>
</dbReference>
<protein>
    <submittedName>
        <fullName evidence="5">Crp/Fnr family transcriptional regulator</fullName>
    </submittedName>
</protein>
<evidence type="ECO:0000256" key="1">
    <source>
        <dbReference type="ARBA" id="ARBA00023015"/>
    </source>
</evidence>
<evidence type="ECO:0000313" key="5">
    <source>
        <dbReference type="EMBL" id="MCK0532758.1"/>
    </source>
</evidence>